<comment type="caution">
    <text evidence="1">The sequence shown here is derived from an EMBL/GenBank/DDBJ whole genome shotgun (WGS) entry which is preliminary data.</text>
</comment>
<dbReference type="EMBL" id="LAZR01025151">
    <property type="protein sequence ID" value="KKL72829.1"/>
    <property type="molecule type" value="Genomic_DNA"/>
</dbReference>
<organism evidence="1">
    <name type="scientific">marine sediment metagenome</name>
    <dbReference type="NCBI Taxonomy" id="412755"/>
    <lineage>
        <taxon>unclassified sequences</taxon>
        <taxon>metagenomes</taxon>
        <taxon>ecological metagenomes</taxon>
    </lineage>
</organism>
<reference evidence="1" key="1">
    <citation type="journal article" date="2015" name="Nature">
        <title>Complex archaea that bridge the gap between prokaryotes and eukaryotes.</title>
        <authorList>
            <person name="Spang A."/>
            <person name="Saw J.H."/>
            <person name="Jorgensen S.L."/>
            <person name="Zaremba-Niedzwiedzka K."/>
            <person name="Martijn J."/>
            <person name="Lind A.E."/>
            <person name="van Eijk R."/>
            <person name="Schleper C."/>
            <person name="Guy L."/>
            <person name="Ettema T.J."/>
        </authorList>
    </citation>
    <scope>NUCLEOTIDE SEQUENCE</scope>
</reference>
<proteinExistence type="predicted"/>
<evidence type="ECO:0000313" key="1">
    <source>
        <dbReference type="EMBL" id="KKL72829.1"/>
    </source>
</evidence>
<name>A0A0F9EFW1_9ZZZZ</name>
<gene>
    <name evidence="1" type="ORF">LCGC14_2081010</name>
</gene>
<dbReference type="AlphaFoldDB" id="A0A0F9EFW1"/>
<sequence>MVANASSIASNVSPSTTTTAACLNATVGSWATAVAKRNQSGASSENATSRNAITVSVNARPNSAHAHTRLFSSATSRIVHGRRTRGRRRRRCSSCVADGTNPSRVINGIADKTPLLPTRQLYTGSDKLQFAFTAGSTDGSGPRERSLERCCNGMHHPRRAPFSSKLTVASR</sequence>
<protein>
    <submittedName>
        <fullName evidence="1">Uncharacterized protein</fullName>
    </submittedName>
</protein>
<accession>A0A0F9EFW1</accession>